<name>A0ABR9LGB9_9PSEU</name>
<accession>A0ABR9LGB9</accession>
<evidence type="ECO:0000313" key="1">
    <source>
        <dbReference type="EMBL" id="MBE1579740.1"/>
    </source>
</evidence>
<evidence type="ECO:0000313" key="2">
    <source>
        <dbReference type="Proteomes" id="UP000656548"/>
    </source>
</evidence>
<organism evidence="1 2">
    <name type="scientific">Amycolatopsis roodepoortensis</name>
    <dbReference type="NCBI Taxonomy" id="700274"/>
    <lineage>
        <taxon>Bacteria</taxon>
        <taxon>Bacillati</taxon>
        <taxon>Actinomycetota</taxon>
        <taxon>Actinomycetes</taxon>
        <taxon>Pseudonocardiales</taxon>
        <taxon>Pseudonocardiaceae</taxon>
        <taxon>Amycolatopsis</taxon>
    </lineage>
</organism>
<dbReference type="EMBL" id="JADBEJ010000005">
    <property type="protein sequence ID" value="MBE1579740.1"/>
    <property type="molecule type" value="Genomic_DNA"/>
</dbReference>
<dbReference type="Proteomes" id="UP000656548">
    <property type="component" value="Unassembled WGS sequence"/>
</dbReference>
<proteinExistence type="predicted"/>
<reference evidence="1 2" key="1">
    <citation type="submission" date="2020-10" db="EMBL/GenBank/DDBJ databases">
        <title>Sequencing the genomes of 1000 actinobacteria strains.</title>
        <authorList>
            <person name="Klenk H.-P."/>
        </authorList>
    </citation>
    <scope>NUCLEOTIDE SEQUENCE [LARGE SCALE GENOMIC DNA]</scope>
    <source>
        <strain evidence="1 2">DSM 46661</strain>
    </source>
</reference>
<protein>
    <submittedName>
        <fullName evidence="1">Uncharacterized protein</fullName>
    </submittedName>
</protein>
<gene>
    <name evidence="1" type="ORF">H4W30_006800</name>
</gene>
<keyword evidence="2" id="KW-1185">Reference proteome</keyword>
<comment type="caution">
    <text evidence="1">The sequence shown here is derived from an EMBL/GenBank/DDBJ whole genome shotgun (WGS) entry which is preliminary data.</text>
</comment>
<sequence length="33" mass="3472">MVEGVRVWGEAHLERTRGDAAPNTAMGCAESIG</sequence>